<sequence>KHIPFILSGITENELWNPGSRTKFLLKKVKSLPINEILKFVYYQSKAYTYLIDQRRQFKIQGNSCYNTYKRATIPLNGPEIIQIFDYISWDQNEIEKTLMEQTGWIKPEKPTSWRYDCILEPLLDYTYKKEFGISTVGLYLSGLIRSGLIKREEALTVQKESEDKDTLQHQVEFAFNYLQIPEAIQDKFFNTTKN</sequence>
<gene>
    <name evidence="1" type="ORF">S01H1_32703</name>
</gene>
<organism evidence="1">
    <name type="scientific">marine sediment metagenome</name>
    <dbReference type="NCBI Taxonomy" id="412755"/>
    <lineage>
        <taxon>unclassified sequences</taxon>
        <taxon>metagenomes</taxon>
        <taxon>ecological metagenomes</taxon>
    </lineage>
</organism>
<accession>X0UI34</accession>
<dbReference type="AlphaFoldDB" id="X0UI34"/>
<protein>
    <submittedName>
        <fullName evidence="1">Uncharacterized protein</fullName>
    </submittedName>
</protein>
<feature type="non-terminal residue" evidence="1">
    <location>
        <position position="1"/>
    </location>
</feature>
<evidence type="ECO:0000313" key="1">
    <source>
        <dbReference type="EMBL" id="GAG05270.1"/>
    </source>
</evidence>
<proteinExistence type="predicted"/>
<comment type="caution">
    <text evidence="1">The sequence shown here is derived from an EMBL/GenBank/DDBJ whole genome shotgun (WGS) entry which is preliminary data.</text>
</comment>
<reference evidence="1" key="1">
    <citation type="journal article" date="2014" name="Front. Microbiol.">
        <title>High frequency of phylogenetically diverse reductive dehalogenase-homologous genes in deep subseafloor sedimentary metagenomes.</title>
        <authorList>
            <person name="Kawai M."/>
            <person name="Futagami T."/>
            <person name="Toyoda A."/>
            <person name="Takaki Y."/>
            <person name="Nishi S."/>
            <person name="Hori S."/>
            <person name="Arai W."/>
            <person name="Tsubouchi T."/>
            <person name="Morono Y."/>
            <person name="Uchiyama I."/>
            <person name="Ito T."/>
            <person name="Fujiyama A."/>
            <person name="Inagaki F."/>
            <person name="Takami H."/>
        </authorList>
    </citation>
    <scope>NUCLEOTIDE SEQUENCE</scope>
    <source>
        <strain evidence="1">Expedition CK06-06</strain>
    </source>
</reference>
<name>X0UI34_9ZZZZ</name>
<dbReference type="EMBL" id="BARS01020265">
    <property type="protein sequence ID" value="GAG05270.1"/>
    <property type="molecule type" value="Genomic_DNA"/>
</dbReference>